<name>A0ACC2B4D0_DIPCM</name>
<protein>
    <submittedName>
        <fullName evidence="1">Uncharacterized protein</fullName>
    </submittedName>
</protein>
<organism evidence="1 2">
    <name type="scientific">Diphasiastrum complanatum</name>
    <name type="common">Issler's clubmoss</name>
    <name type="synonym">Lycopodium complanatum</name>
    <dbReference type="NCBI Taxonomy" id="34168"/>
    <lineage>
        <taxon>Eukaryota</taxon>
        <taxon>Viridiplantae</taxon>
        <taxon>Streptophyta</taxon>
        <taxon>Embryophyta</taxon>
        <taxon>Tracheophyta</taxon>
        <taxon>Lycopodiopsida</taxon>
        <taxon>Lycopodiales</taxon>
        <taxon>Lycopodiaceae</taxon>
        <taxon>Lycopodioideae</taxon>
        <taxon>Diphasiastrum</taxon>
    </lineage>
</organism>
<proteinExistence type="predicted"/>
<dbReference type="Proteomes" id="UP001162992">
    <property type="component" value="Chromosome 17"/>
</dbReference>
<evidence type="ECO:0000313" key="2">
    <source>
        <dbReference type="Proteomes" id="UP001162992"/>
    </source>
</evidence>
<reference evidence="2" key="1">
    <citation type="journal article" date="2024" name="Proc. Natl. Acad. Sci. U.S.A.">
        <title>Extraordinary preservation of gene collinearity over three hundred million years revealed in homosporous lycophytes.</title>
        <authorList>
            <person name="Li C."/>
            <person name="Wickell D."/>
            <person name="Kuo L.Y."/>
            <person name="Chen X."/>
            <person name="Nie B."/>
            <person name="Liao X."/>
            <person name="Peng D."/>
            <person name="Ji J."/>
            <person name="Jenkins J."/>
            <person name="Williams M."/>
            <person name="Shu S."/>
            <person name="Plott C."/>
            <person name="Barry K."/>
            <person name="Rajasekar S."/>
            <person name="Grimwood J."/>
            <person name="Han X."/>
            <person name="Sun S."/>
            <person name="Hou Z."/>
            <person name="He W."/>
            <person name="Dai G."/>
            <person name="Sun C."/>
            <person name="Schmutz J."/>
            <person name="Leebens-Mack J.H."/>
            <person name="Li F.W."/>
            <person name="Wang L."/>
        </authorList>
    </citation>
    <scope>NUCLEOTIDE SEQUENCE [LARGE SCALE GENOMIC DNA]</scope>
    <source>
        <strain evidence="2">cv. PW_Plant_1</strain>
    </source>
</reference>
<gene>
    <name evidence="1" type="ORF">O6H91_17G013000</name>
</gene>
<accession>A0ACC2B4D0</accession>
<comment type="caution">
    <text evidence="1">The sequence shown here is derived from an EMBL/GenBank/DDBJ whole genome shotgun (WGS) entry which is preliminary data.</text>
</comment>
<keyword evidence="2" id="KW-1185">Reference proteome</keyword>
<sequence length="280" mass="31525">MAASARRAVQQQGAQLQGLYWLPPTRPTSSPIDLFTNPTSLETKGRLSGGLLSLPHEMILVQEKRPTAEMLRLAPFQRGFVRAFYMRHISQLVQSPNNGRRSFLVDTLALVRRLESQGMTVNQAEAITAVINDVLNDSLENAAKSCISKEEMQRREMMQEAALSKFQSEMQSTQEEKYNALQREGEKLRTDIDKLKSEIKYEIDKVTAAQRLDLNLERGHITDKLAKQSAETSNLTNKLDREINTLKTQLEASKYDVIKYCIGTIVSVTAVGLGLVRILM</sequence>
<dbReference type="EMBL" id="CM055108">
    <property type="protein sequence ID" value="KAJ7524592.1"/>
    <property type="molecule type" value="Genomic_DNA"/>
</dbReference>
<evidence type="ECO:0000313" key="1">
    <source>
        <dbReference type="EMBL" id="KAJ7524592.1"/>
    </source>
</evidence>